<comment type="subcellular location">
    <subcellularLocation>
        <location evidence="1">Membrane</location>
    </subcellularLocation>
</comment>
<feature type="compositionally biased region" description="Pro residues" evidence="12">
    <location>
        <begin position="88"/>
        <end position="105"/>
    </location>
</feature>
<dbReference type="Proteomes" id="UP000794436">
    <property type="component" value="Unassembled WGS sequence"/>
</dbReference>
<dbReference type="FunFam" id="1.10.510.10:FF:000476">
    <property type="entry name" value="PAS domain-containing protein tyrosine kinase family protein"/>
    <property type="match status" value="1"/>
</dbReference>
<evidence type="ECO:0000256" key="1">
    <source>
        <dbReference type="ARBA" id="ARBA00004370"/>
    </source>
</evidence>
<evidence type="ECO:0000256" key="11">
    <source>
        <dbReference type="PROSITE-ProRule" id="PRU10141"/>
    </source>
</evidence>
<keyword evidence="3" id="KW-0723">Serine/threonine-protein kinase</keyword>
<sequence>MQFQRRRKDRKPEGHAMNNFFGTVGSPIKMSKFDVNMEKRERRPVREDASPSKAIAAAAARHRQRRSSLGRSPSPSPSPRHQIGRSPSPSPSPRRPNKPASPPSPALAAAPEPSVNPDAVTLDLKKKIIFHKEVQRQQRQMQANAQAHPEAQPKPPKNDILSLHDSSDDSEDNGEENVATVRQAGRERRRSTEFMGAANVEPVEQLKLDGARKAKIPHFLSAWFNNDDKKENKDPNASPALAPAPAPGLKSGLLDEALLQSNPKLSGMTTRGYSQNINYSDITLGRMIGEGAFGKVYEGKWRGKAVAVKVLVCQDLRTDILHEFQSEIEIMSVLRHPNICRLLGACMDPPHRALVVELMQRGSLWGVLRTHRKTLDMDMRTRFIYDTAKGMAYLHHFERPILHRDLKSPNLLVDKNYNIKLSDFGLARVKAHVQTMTGNCGTVQWMAPEVLGNQKYTEKADVFSFGIVIWEIMTGECPYDGMSQIQAALGVLNRNLRPNISRDCPPFFSRLMKACWNRQPELRPSFPHIVSAFRKYQSSLSESRGSAVGSSLAVSIGAH</sequence>
<evidence type="ECO:0000256" key="10">
    <source>
        <dbReference type="ARBA" id="ARBA00048679"/>
    </source>
</evidence>
<evidence type="ECO:0000256" key="6">
    <source>
        <dbReference type="ARBA" id="ARBA00022777"/>
    </source>
</evidence>
<feature type="compositionally biased region" description="Low complexity" evidence="12">
    <location>
        <begin position="237"/>
        <end position="246"/>
    </location>
</feature>
<keyword evidence="6" id="KW-0418">Kinase</keyword>
<dbReference type="InterPro" id="IPR017441">
    <property type="entry name" value="Protein_kinase_ATP_BS"/>
</dbReference>
<protein>
    <recommendedName>
        <fullName evidence="2">non-specific serine/threonine protein kinase</fullName>
        <ecNumber evidence="2">2.7.11.1</ecNumber>
    </recommendedName>
</protein>
<dbReference type="PANTHER" id="PTHR44329:SF288">
    <property type="entry name" value="MITOGEN-ACTIVATED PROTEIN KINASE KINASE KINASE 20"/>
    <property type="match status" value="1"/>
</dbReference>
<dbReference type="Pfam" id="PF07714">
    <property type="entry name" value="PK_Tyr_Ser-Thr"/>
    <property type="match status" value="1"/>
</dbReference>
<evidence type="ECO:0000256" key="2">
    <source>
        <dbReference type="ARBA" id="ARBA00012513"/>
    </source>
</evidence>
<keyword evidence="15" id="KW-1185">Reference proteome</keyword>
<gene>
    <name evidence="14" type="ORF">Poli38472_006951</name>
</gene>
<proteinExistence type="predicted"/>
<dbReference type="FunFam" id="3.30.200.20:FF:000034">
    <property type="entry name" value="Kinase suppressor of Ras 1"/>
    <property type="match status" value="1"/>
</dbReference>
<keyword evidence="8" id="KW-0472">Membrane</keyword>
<feature type="region of interest" description="Disordered" evidence="12">
    <location>
        <begin position="225"/>
        <end position="246"/>
    </location>
</feature>
<comment type="catalytic activity">
    <reaction evidence="10">
        <text>L-seryl-[protein] + ATP = O-phospho-L-seryl-[protein] + ADP + H(+)</text>
        <dbReference type="Rhea" id="RHEA:17989"/>
        <dbReference type="Rhea" id="RHEA-COMP:9863"/>
        <dbReference type="Rhea" id="RHEA-COMP:11604"/>
        <dbReference type="ChEBI" id="CHEBI:15378"/>
        <dbReference type="ChEBI" id="CHEBI:29999"/>
        <dbReference type="ChEBI" id="CHEBI:30616"/>
        <dbReference type="ChEBI" id="CHEBI:83421"/>
        <dbReference type="ChEBI" id="CHEBI:456216"/>
        <dbReference type="EC" id="2.7.11.1"/>
    </reaction>
</comment>
<dbReference type="GO" id="GO:0016020">
    <property type="term" value="C:membrane"/>
    <property type="evidence" value="ECO:0007669"/>
    <property type="project" value="UniProtKB-SubCell"/>
</dbReference>
<dbReference type="PRINTS" id="PR00109">
    <property type="entry name" value="TYRKINASE"/>
</dbReference>
<evidence type="ECO:0000256" key="12">
    <source>
        <dbReference type="SAM" id="MobiDB-lite"/>
    </source>
</evidence>
<organism evidence="14 15">
    <name type="scientific">Pythium oligandrum</name>
    <name type="common">Mycoparasitic fungus</name>
    <dbReference type="NCBI Taxonomy" id="41045"/>
    <lineage>
        <taxon>Eukaryota</taxon>
        <taxon>Sar</taxon>
        <taxon>Stramenopiles</taxon>
        <taxon>Oomycota</taxon>
        <taxon>Peronosporomycetes</taxon>
        <taxon>Pythiales</taxon>
        <taxon>Pythiaceae</taxon>
        <taxon>Pythium</taxon>
    </lineage>
</organism>
<reference evidence="14" key="1">
    <citation type="submission" date="2019-03" db="EMBL/GenBank/DDBJ databases">
        <title>Long read genome sequence of the mycoparasitic Pythium oligandrum ATCC 38472 isolated from sugarbeet rhizosphere.</title>
        <authorList>
            <person name="Gaulin E."/>
        </authorList>
    </citation>
    <scope>NUCLEOTIDE SEQUENCE</scope>
    <source>
        <strain evidence="14">ATCC 38472_TT</strain>
    </source>
</reference>
<evidence type="ECO:0000256" key="4">
    <source>
        <dbReference type="ARBA" id="ARBA00022679"/>
    </source>
</evidence>
<dbReference type="PROSITE" id="PS00108">
    <property type="entry name" value="PROTEIN_KINASE_ST"/>
    <property type="match status" value="1"/>
</dbReference>
<dbReference type="SUPFAM" id="SSF56112">
    <property type="entry name" value="Protein kinase-like (PK-like)"/>
    <property type="match status" value="1"/>
</dbReference>
<keyword evidence="7 11" id="KW-0067">ATP-binding</keyword>
<dbReference type="AlphaFoldDB" id="A0A8K1C8U1"/>
<feature type="region of interest" description="Disordered" evidence="12">
    <location>
        <begin position="134"/>
        <end position="193"/>
    </location>
</feature>
<keyword evidence="4" id="KW-0808">Transferase</keyword>
<dbReference type="InterPro" id="IPR008271">
    <property type="entry name" value="Ser/Thr_kinase_AS"/>
</dbReference>
<dbReference type="InterPro" id="IPR011009">
    <property type="entry name" value="Kinase-like_dom_sf"/>
</dbReference>
<dbReference type="InterPro" id="IPR000719">
    <property type="entry name" value="Prot_kinase_dom"/>
</dbReference>
<name>A0A8K1C8U1_PYTOL</name>
<evidence type="ECO:0000256" key="3">
    <source>
        <dbReference type="ARBA" id="ARBA00022527"/>
    </source>
</evidence>
<evidence type="ECO:0000313" key="14">
    <source>
        <dbReference type="EMBL" id="TMW58806.1"/>
    </source>
</evidence>
<feature type="binding site" evidence="11">
    <location>
        <position position="309"/>
    </location>
    <ligand>
        <name>ATP</name>
        <dbReference type="ChEBI" id="CHEBI:30616"/>
    </ligand>
</feature>
<dbReference type="GO" id="GO:0004674">
    <property type="term" value="F:protein serine/threonine kinase activity"/>
    <property type="evidence" value="ECO:0007669"/>
    <property type="project" value="UniProtKB-KW"/>
</dbReference>
<feature type="domain" description="Protein kinase" evidence="13">
    <location>
        <begin position="282"/>
        <end position="540"/>
    </location>
</feature>
<dbReference type="SMART" id="SM00220">
    <property type="entry name" value="S_TKc"/>
    <property type="match status" value="1"/>
</dbReference>
<evidence type="ECO:0000256" key="5">
    <source>
        <dbReference type="ARBA" id="ARBA00022741"/>
    </source>
</evidence>
<dbReference type="EMBL" id="SPLM01000110">
    <property type="protein sequence ID" value="TMW58806.1"/>
    <property type="molecule type" value="Genomic_DNA"/>
</dbReference>
<feature type="compositionally biased region" description="Basic and acidic residues" evidence="12">
    <location>
        <begin position="31"/>
        <end position="50"/>
    </location>
</feature>
<evidence type="ECO:0000256" key="9">
    <source>
        <dbReference type="ARBA" id="ARBA00047899"/>
    </source>
</evidence>
<dbReference type="Gene3D" id="1.10.510.10">
    <property type="entry name" value="Transferase(Phosphotransferase) domain 1"/>
    <property type="match status" value="1"/>
</dbReference>
<dbReference type="InterPro" id="IPR051681">
    <property type="entry name" value="Ser/Thr_Kinases-Pseudokinases"/>
</dbReference>
<keyword evidence="5 11" id="KW-0547">Nucleotide-binding</keyword>
<feature type="region of interest" description="Disordered" evidence="12">
    <location>
        <begin position="1"/>
        <end position="117"/>
    </location>
</feature>
<dbReference type="OrthoDB" id="339325at2759"/>
<dbReference type="EC" id="2.7.11.1" evidence="2"/>
<dbReference type="CDD" id="cd13999">
    <property type="entry name" value="STKc_MAP3K-like"/>
    <property type="match status" value="1"/>
</dbReference>
<evidence type="ECO:0000256" key="8">
    <source>
        <dbReference type="ARBA" id="ARBA00023136"/>
    </source>
</evidence>
<dbReference type="GO" id="GO:0005524">
    <property type="term" value="F:ATP binding"/>
    <property type="evidence" value="ECO:0007669"/>
    <property type="project" value="UniProtKB-UniRule"/>
</dbReference>
<evidence type="ECO:0000256" key="7">
    <source>
        <dbReference type="ARBA" id="ARBA00022840"/>
    </source>
</evidence>
<dbReference type="PROSITE" id="PS50011">
    <property type="entry name" value="PROTEIN_KINASE_DOM"/>
    <property type="match status" value="1"/>
</dbReference>
<evidence type="ECO:0000259" key="13">
    <source>
        <dbReference type="PROSITE" id="PS50011"/>
    </source>
</evidence>
<dbReference type="Gene3D" id="3.30.200.20">
    <property type="entry name" value="Phosphorylase Kinase, domain 1"/>
    <property type="match status" value="1"/>
</dbReference>
<dbReference type="PROSITE" id="PS00107">
    <property type="entry name" value="PROTEIN_KINASE_ATP"/>
    <property type="match status" value="1"/>
</dbReference>
<dbReference type="PANTHER" id="PTHR44329">
    <property type="entry name" value="SERINE/THREONINE-PROTEIN KINASE TNNI3K-RELATED"/>
    <property type="match status" value="1"/>
</dbReference>
<accession>A0A8K1C8U1</accession>
<comment type="caution">
    <text evidence="14">The sequence shown here is derived from an EMBL/GenBank/DDBJ whole genome shotgun (WGS) entry which is preliminary data.</text>
</comment>
<comment type="catalytic activity">
    <reaction evidence="9">
        <text>L-threonyl-[protein] + ATP = O-phospho-L-threonyl-[protein] + ADP + H(+)</text>
        <dbReference type="Rhea" id="RHEA:46608"/>
        <dbReference type="Rhea" id="RHEA-COMP:11060"/>
        <dbReference type="Rhea" id="RHEA-COMP:11605"/>
        <dbReference type="ChEBI" id="CHEBI:15378"/>
        <dbReference type="ChEBI" id="CHEBI:30013"/>
        <dbReference type="ChEBI" id="CHEBI:30616"/>
        <dbReference type="ChEBI" id="CHEBI:61977"/>
        <dbReference type="ChEBI" id="CHEBI:456216"/>
        <dbReference type="EC" id="2.7.11.1"/>
    </reaction>
</comment>
<evidence type="ECO:0000313" key="15">
    <source>
        <dbReference type="Proteomes" id="UP000794436"/>
    </source>
</evidence>
<feature type="compositionally biased region" description="Low complexity" evidence="12">
    <location>
        <begin position="137"/>
        <end position="147"/>
    </location>
</feature>
<dbReference type="InterPro" id="IPR001245">
    <property type="entry name" value="Ser-Thr/Tyr_kinase_cat_dom"/>
</dbReference>